<sequence length="209" mass="22034">MTDKSASWSYAEGLAVEDTVVARARERSLELGVSPVSPGVGAVLTVLAATSKAHAVVEVGTGAGVSGVCLLRGLPARSTFTTIDTDLEHLKAARQAFGEAGIPSSRVRTIPGRAHAVLPRLNDASYDLVFLDADPGGALDYADEGVRLLRQGGLLVINDALDHGRAANAAHRETSAVRLRTLHRRLLEDERLDTALLPTGPGLFLASRR</sequence>
<dbReference type="Proteomes" id="UP000030982">
    <property type="component" value="Unassembled WGS sequence"/>
</dbReference>
<evidence type="ECO:0000256" key="2">
    <source>
        <dbReference type="ARBA" id="ARBA00022679"/>
    </source>
</evidence>
<dbReference type="Gene3D" id="3.40.50.150">
    <property type="entry name" value="Vaccinia Virus protein VP39"/>
    <property type="match status" value="1"/>
</dbReference>
<dbReference type="GO" id="GO:0008171">
    <property type="term" value="F:O-methyltransferase activity"/>
    <property type="evidence" value="ECO:0007669"/>
    <property type="project" value="InterPro"/>
</dbReference>
<dbReference type="GO" id="GO:0008757">
    <property type="term" value="F:S-adenosylmethionine-dependent methyltransferase activity"/>
    <property type="evidence" value="ECO:0007669"/>
    <property type="project" value="TreeGrafter"/>
</dbReference>
<dbReference type="InterPro" id="IPR029063">
    <property type="entry name" value="SAM-dependent_MTases_sf"/>
</dbReference>
<gene>
    <name evidence="4" type="ORF">LK10_15510</name>
</gene>
<evidence type="ECO:0000256" key="3">
    <source>
        <dbReference type="ARBA" id="ARBA00022691"/>
    </source>
</evidence>
<keyword evidence="3" id="KW-0949">S-adenosyl-L-methionine</keyword>
<dbReference type="STRING" id="1338436.LK10_15510"/>
<organism evidence="4 5">
    <name type="scientific">Sinomonas humi</name>
    <dbReference type="NCBI Taxonomy" id="1338436"/>
    <lineage>
        <taxon>Bacteria</taxon>
        <taxon>Bacillati</taxon>
        <taxon>Actinomycetota</taxon>
        <taxon>Actinomycetes</taxon>
        <taxon>Micrococcales</taxon>
        <taxon>Micrococcaceae</taxon>
        <taxon>Sinomonas</taxon>
    </lineage>
</organism>
<evidence type="ECO:0000313" key="5">
    <source>
        <dbReference type="Proteomes" id="UP000030982"/>
    </source>
</evidence>
<name>A0A0B2AEF2_9MICC</name>
<evidence type="ECO:0000313" key="4">
    <source>
        <dbReference type="EMBL" id="KHL01635.1"/>
    </source>
</evidence>
<keyword evidence="5" id="KW-1185">Reference proteome</keyword>
<dbReference type="Pfam" id="PF01596">
    <property type="entry name" value="Methyltransf_3"/>
    <property type="match status" value="1"/>
</dbReference>
<accession>A0A0B2AEF2</accession>
<dbReference type="RefSeq" id="WP_043125434.1">
    <property type="nucleotide sequence ID" value="NZ_JTDL01000140.1"/>
</dbReference>
<dbReference type="InterPro" id="IPR050362">
    <property type="entry name" value="Cation-dep_OMT"/>
</dbReference>
<dbReference type="AlphaFoldDB" id="A0A0B2AEF2"/>
<dbReference type="PROSITE" id="PS51682">
    <property type="entry name" value="SAM_OMT_I"/>
    <property type="match status" value="1"/>
</dbReference>
<dbReference type="EMBL" id="JTDL01000140">
    <property type="protein sequence ID" value="KHL01635.1"/>
    <property type="molecule type" value="Genomic_DNA"/>
</dbReference>
<dbReference type="PANTHER" id="PTHR10509">
    <property type="entry name" value="O-METHYLTRANSFERASE-RELATED"/>
    <property type="match status" value="1"/>
</dbReference>
<dbReference type="SUPFAM" id="SSF53335">
    <property type="entry name" value="S-adenosyl-L-methionine-dependent methyltransferases"/>
    <property type="match status" value="1"/>
</dbReference>
<dbReference type="GO" id="GO:0032259">
    <property type="term" value="P:methylation"/>
    <property type="evidence" value="ECO:0007669"/>
    <property type="project" value="UniProtKB-KW"/>
</dbReference>
<reference evidence="4 5" key="1">
    <citation type="submission" date="2014-09" db="EMBL/GenBank/DDBJ databases">
        <title>Genome sequence of Sinomonas sp. MUSC 117.</title>
        <authorList>
            <person name="Lee L.-H."/>
        </authorList>
    </citation>
    <scope>NUCLEOTIDE SEQUENCE [LARGE SCALE GENOMIC DNA]</scope>
    <source>
        <strain evidence="4 5">MUSC 117</strain>
    </source>
</reference>
<evidence type="ECO:0000256" key="1">
    <source>
        <dbReference type="ARBA" id="ARBA00022603"/>
    </source>
</evidence>
<dbReference type="CDD" id="cd02440">
    <property type="entry name" value="AdoMet_MTases"/>
    <property type="match status" value="1"/>
</dbReference>
<keyword evidence="2 4" id="KW-0808">Transferase</keyword>
<protein>
    <submittedName>
        <fullName evidence="4">Methyltransferase</fullName>
    </submittedName>
</protein>
<dbReference type="OrthoDB" id="4774874at2"/>
<comment type="caution">
    <text evidence="4">The sequence shown here is derived from an EMBL/GenBank/DDBJ whole genome shotgun (WGS) entry which is preliminary data.</text>
</comment>
<dbReference type="PANTHER" id="PTHR10509:SF85">
    <property type="entry name" value="O-METHYLTRANSFERASE RV1220C-RELATED"/>
    <property type="match status" value="1"/>
</dbReference>
<dbReference type="InterPro" id="IPR002935">
    <property type="entry name" value="SAM_O-MeTrfase"/>
</dbReference>
<proteinExistence type="predicted"/>
<keyword evidence="1 4" id="KW-0489">Methyltransferase</keyword>